<feature type="domain" description="L,D-TPase catalytic" evidence="7">
    <location>
        <begin position="88"/>
        <end position="211"/>
    </location>
</feature>
<dbReference type="Gene3D" id="2.40.440.10">
    <property type="entry name" value="L,D-transpeptidase catalytic domain-like"/>
    <property type="match status" value="1"/>
</dbReference>
<comment type="caution">
    <text evidence="8">The sequence shown here is derived from an EMBL/GenBank/DDBJ whole genome shotgun (WGS) entry which is preliminary data.</text>
</comment>
<evidence type="ECO:0000313" key="8">
    <source>
        <dbReference type="EMBL" id="KRL49775.1"/>
    </source>
</evidence>
<comment type="pathway">
    <text evidence="1 6">Cell wall biogenesis; peptidoglycan biosynthesis.</text>
</comment>
<sequence>MKWQYFKWFVPAVFVILIALFGARKLVLNAQTAAATQHLQQVEAKARAVKKAKVKTKKVTTVKKNLDINWRKPSENKPYPDVAKHPNLEFVVSLAKQRVYLKADGKTLYTMYASTGIDNTTPTGHYAIQAERGTHFFNGREMMGANYYTSWLDHGKYLFHSVPTDAKGNYIEAEADKLGKEPGSHGCVRLSVPDAQWIFTHAKVGMAVIVS</sequence>
<protein>
    <recommendedName>
        <fullName evidence="7">L,D-TPase catalytic domain-containing protein</fullName>
    </recommendedName>
</protein>
<dbReference type="AlphaFoldDB" id="A0A0R1QZ27"/>
<evidence type="ECO:0000259" key="7">
    <source>
        <dbReference type="PROSITE" id="PS52029"/>
    </source>
</evidence>
<dbReference type="SUPFAM" id="SSF141523">
    <property type="entry name" value="L,D-transpeptidase catalytic domain-like"/>
    <property type="match status" value="1"/>
</dbReference>
<dbReference type="GO" id="GO:0071972">
    <property type="term" value="F:peptidoglycan L,D-transpeptidase activity"/>
    <property type="evidence" value="ECO:0007669"/>
    <property type="project" value="TreeGrafter"/>
</dbReference>
<dbReference type="UniPathway" id="UPA00219"/>
<dbReference type="CDD" id="cd16913">
    <property type="entry name" value="YkuD_like"/>
    <property type="match status" value="1"/>
</dbReference>
<dbReference type="InterPro" id="IPR005490">
    <property type="entry name" value="LD_TPept_cat_dom"/>
</dbReference>
<evidence type="ECO:0000256" key="1">
    <source>
        <dbReference type="ARBA" id="ARBA00004752"/>
    </source>
</evidence>
<keyword evidence="4 6" id="KW-0573">Peptidoglycan synthesis</keyword>
<evidence type="ECO:0000256" key="4">
    <source>
        <dbReference type="ARBA" id="ARBA00022984"/>
    </source>
</evidence>
<dbReference type="InterPro" id="IPR050979">
    <property type="entry name" value="LD-transpeptidase"/>
</dbReference>
<dbReference type="RefSeq" id="WP_082611680.1">
    <property type="nucleotide sequence ID" value="NZ_AZEU01000073.1"/>
</dbReference>
<dbReference type="OrthoDB" id="177750at2"/>
<dbReference type="PROSITE" id="PS52029">
    <property type="entry name" value="LD_TPASE"/>
    <property type="match status" value="1"/>
</dbReference>
<dbReference type="GO" id="GO:0071555">
    <property type="term" value="P:cell wall organization"/>
    <property type="evidence" value="ECO:0007669"/>
    <property type="project" value="UniProtKB-UniRule"/>
</dbReference>
<evidence type="ECO:0000313" key="9">
    <source>
        <dbReference type="Proteomes" id="UP000051790"/>
    </source>
</evidence>
<evidence type="ECO:0000256" key="5">
    <source>
        <dbReference type="ARBA" id="ARBA00023316"/>
    </source>
</evidence>
<feature type="active site" description="Nucleophile" evidence="6">
    <location>
        <position position="187"/>
    </location>
</feature>
<keyword evidence="2" id="KW-0808">Transferase</keyword>
<gene>
    <name evidence="8" type="ORF">FD01_GL000032</name>
</gene>
<dbReference type="PANTHER" id="PTHR30582">
    <property type="entry name" value="L,D-TRANSPEPTIDASE"/>
    <property type="match status" value="1"/>
</dbReference>
<accession>A0A0R1QZ27</accession>
<organism evidence="8 9">
    <name type="scientific">Lacticaseibacillus manihotivorans DSM 13343 = JCM 12514</name>
    <dbReference type="NCBI Taxonomy" id="1423769"/>
    <lineage>
        <taxon>Bacteria</taxon>
        <taxon>Bacillati</taxon>
        <taxon>Bacillota</taxon>
        <taxon>Bacilli</taxon>
        <taxon>Lactobacillales</taxon>
        <taxon>Lactobacillaceae</taxon>
        <taxon>Lacticaseibacillus</taxon>
    </lineage>
</organism>
<dbReference type="GO" id="GO:0008360">
    <property type="term" value="P:regulation of cell shape"/>
    <property type="evidence" value="ECO:0007669"/>
    <property type="project" value="UniProtKB-UniRule"/>
</dbReference>
<dbReference type="InterPro" id="IPR038063">
    <property type="entry name" value="Transpep_catalytic_dom"/>
</dbReference>
<evidence type="ECO:0000256" key="3">
    <source>
        <dbReference type="ARBA" id="ARBA00022960"/>
    </source>
</evidence>
<dbReference type="PATRIC" id="fig|1423769.4.peg.37"/>
<keyword evidence="3 6" id="KW-0133">Cell shape</keyword>
<dbReference type="PANTHER" id="PTHR30582:SF2">
    <property type="entry name" value="L,D-TRANSPEPTIDASE YCIB-RELATED"/>
    <property type="match status" value="1"/>
</dbReference>
<name>A0A0R1QZ27_9LACO</name>
<dbReference type="EMBL" id="AZEU01000073">
    <property type="protein sequence ID" value="KRL49775.1"/>
    <property type="molecule type" value="Genomic_DNA"/>
</dbReference>
<proteinExistence type="predicted"/>
<dbReference type="Proteomes" id="UP000051790">
    <property type="component" value="Unassembled WGS sequence"/>
</dbReference>
<dbReference type="Pfam" id="PF03734">
    <property type="entry name" value="YkuD"/>
    <property type="match status" value="1"/>
</dbReference>
<feature type="active site" description="Proton donor/acceptor" evidence="6">
    <location>
        <position position="160"/>
    </location>
</feature>
<reference evidence="8 9" key="1">
    <citation type="journal article" date="2015" name="Genome Announc.">
        <title>Expanding the biotechnology potential of lactobacilli through comparative genomics of 213 strains and associated genera.</title>
        <authorList>
            <person name="Sun Z."/>
            <person name="Harris H.M."/>
            <person name="McCann A."/>
            <person name="Guo C."/>
            <person name="Argimon S."/>
            <person name="Zhang W."/>
            <person name="Yang X."/>
            <person name="Jeffery I.B."/>
            <person name="Cooney J.C."/>
            <person name="Kagawa T.F."/>
            <person name="Liu W."/>
            <person name="Song Y."/>
            <person name="Salvetti E."/>
            <person name="Wrobel A."/>
            <person name="Rasinkangas P."/>
            <person name="Parkhill J."/>
            <person name="Rea M.C."/>
            <person name="O'Sullivan O."/>
            <person name="Ritari J."/>
            <person name="Douillard F.P."/>
            <person name="Paul Ross R."/>
            <person name="Yang R."/>
            <person name="Briner A.E."/>
            <person name="Felis G.E."/>
            <person name="de Vos W.M."/>
            <person name="Barrangou R."/>
            <person name="Klaenhammer T.R."/>
            <person name="Caufield P.W."/>
            <person name="Cui Y."/>
            <person name="Zhang H."/>
            <person name="O'Toole P.W."/>
        </authorList>
    </citation>
    <scope>NUCLEOTIDE SEQUENCE [LARGE SCALE GENOMIC DNA]</scope>
    <source>
        <strain evidence="8 9">DSM 13343</strain>
    </source>
</reference>
<evidence type="ECO:0000256" key="2">
    <source>
        <dbReference type="ARBA" id="ARBA00022679"/>
    </source>
</evidence>
<keyword evidence="5 6" id="KW-0961">Cell wall biogenesis/degradation</keyword>
<keyword evidence="9" id="KW-1185">Reference proteome</keyword>
<dbReference type="GO" id="GO:0005576">
    <property type="term" value="C:extracellular region"/>
    <property type="evidence" value="ECO:0007669"/>
    <property type="project" value="TreeGrafter"/>
</dbReference>
<dbReference type="GO" id="GO:0016740">
    <property type="term" value="F:transferase activity"/>
    <property type="evidence" value="ECO:0007669"/>
    <property type="project" value="UniProtKB-KW"/>
</dbReference>
<evidence type="ECO:0000256" key="6">
    <source>
        <dbReference type="PROSITE-ProRule" id="PRU01373"/>
    </source>
</evidence>
<dbReference type="GO" id="GO:0018104">
    <property type="term" value="P:peptidoglycan-protein cross-linking"/>
    <property type="evidence" value="ECO:0007669"/>
    <property type="project" value="TreeGrafter"/>
</dbReference>